<comment type="caution">
    <text evidence="2">The sequence shown here is derived from an EMBL/GenBank/DDBJ whole genome shotgun (WGS) entry which is preliminary data.</text>
</comment>
<name>A0ABD6CAR0_9EURY</name>
<dbReference type="RefSeq" id="WP_247379709.1">
    <property type="nucleotide sequence ID" value="NZ_JALLGV010000007.1"/>
</dbReference>
<keyword evidence="3" id="KW-1185">Reference proteome</keyword>
<dbReference type="EMBL" id="JBHUDJ010000002">
    <property type="protein sequence ID" value="MFD1586444.1"/>
    <property type="molecule type" value="Genomic_DNA"/>
</dbReference>
<organism evidence="2 3">
    <name type="scientific">Halorientalis brevis</name>
    <dbReference type="NCBI Taxonomy" id="1126241"/>
    <lineage>
        <taxon>Archaea</taxon>
        <taxon>Methanobacteriati</taxon>
        <taxon>Methanobacteriota</taxon>
        <taxon>Stenosarchaea group</taxon>
        <taxon>Halobacteria</taxon>
        <taxon>Halobacteriales</taxon>
        <taxon>Haloarculaceae</taxon>
        <taxon>Halorientalis</taxon>
    </lineage>
</organism>
<dbReference type="AlphaFoldDB" id="A0ABD6CAR0"/>
<dbReference type="Proteomes" id="UP001597119">
    <property type="component" value="Unassembled WGS sequence"/>
</dbReference>
<evidence type="ECO:0000313" key="3">
    <source>
        <dbReference type="Proteomes" id="UP001597119"/>
    </source>
</evidence>
<dbReference type="InterPro" id="IPR012334">
    <property type="entry name" value="Pectin_lyas_fold"/>
</dbReference>
<proteinExistence type="predicted"/>
<protein>
    <submittedName>
        <fullName evidence="2">Right-handed parallel beta-helix repeat-containing protein</fullName>
    </submittedName>
</protein>
<dbReference type="Gene3D" id="2.160.20.10">
    <property type="entry name" value="Single-stranded right-handed beta-helix, Pectin lyase-like"/>
    <property type="match status" value="1"/>
</dbReference>
<feature type="compositionally biased region" description="Polar residues" evidence="1">
    <location>
        <begin position="18"/>
        <end position="29"/>
    </location>
</feature>
<gene>
    <name evidence="2" type="ORF">ACFR9U_05585</name>
</gene>
<sequence>MSTGVVGGCSLLDPARNQDPSSPLWTPQQIPRREKPTVDPEFETRLDAVEAGADPTGETPIDHLLTDHTEETLLVFPDGQYAVENVTIERPRNLGWRAADGATPTLVPAESTPAGGSEWLSFSDAENLVLDGLTYDFRRPGTSGGTVISGPGDVLVRDLTVRGEFDRHDQQLLRIDVTDDDGVALVERLVASGTRQPGVNTTGPYVGRHHAGTVFFSDCRLSQFSDNAIYASPPGGQNGEFDAEDGLVVVDGGLFRNNNIASIRLGSTGATARNATIVVDETPPHPNGLDVRGIRLRGMREQVVDNCTIKYGPNAGIGTGAIAIHGDNGRATVRNTQILMDRNEMDAIRAKAPDVDGPVGVVLENVDITGSAGGKSAIRIDERPETVLHRCSVQQTGRHRNGVLLVDSGRSVLSETTIAVTGQPLVTRNSPVETAHLETTRLPSDD</sequence>
<feature type="region of interest" description="Disordered" evidence="1">
    <location>
        <begin position="1"/>
        <end position="39"/>
    </location>
</feature>
<dbReference type="SUPFAM" id="SSF51126">
    <property type="entry name" value="Pectin lyase-like"/>
    <property type="match status" value="1"/>
</dbReference>
<evidence type="ECO:0000256" key="1">
    <source>
        <dbReference type="SAM" id="MobiDB-lite"/>
    </source>
</evidence>
<accession>A0ABD6CAR0</accession>
<evidence type="ECO:0000313" key="2">
    <source>
        <dbReference type="EMBL" id="MFD1586444.1"/>
    </source>
</evidence>
<reference evidence="2 3" key="1">
    <citation type="journal article" date="2019" name="Int. J. Syst. Evol. Microbiol.">
        <title>The Global Catalogue of Microorganisms (GCM) 10K type strain sequencing project: providing services to taxonomists for standard genome sequencing and annotation.</title>
        <authorList>
            <consortium name="The Broad Institute Genomics Platform"/>
            <consortium name="The Broad Institute Genome Sequencing Center for Infectious Disease"/>
            <person name="Wu L."/>
            <person name="Ma J."/>
        </authorList>
    </citation>
    <scope>NUCLEOTIDE SEQUENCE [LARGE SCALE GENOMIC DNA]</scope>
    <source>
        <strain evidence="2 3">CGMCC 1.12125</strain>
    </source>
</reference>
<dbReference type="InterPro" id="IPR011050">
    <property type="entry name" value="Pectin_lyase_fold/virulence"/>
</dbReference>